<dbReference type="RefSeq" id="WP_119297824.1">
    <property type="nucleotide sequence ID" value="NZ_BHGK01000001.1"/>
</dbReference>
<accession>A0A391P058</accession>
<dbReference type="InterPro" id="IPR051541">
    <property type="entry name" value="PTS_SugarTrans_NitroReg"/>
</dbReference>
<proteinExistence type="predicted"/>
<evidence type="ECO:0000259" key="1">
    <source>
        <dbReference type="PROSITE" id="PS51094"/>
    </source>
</evidence>
<dbReference type="InterPro" id="IPR016152">
    <property type="entry name" value="PTrfase/Anion_transptr"/>
</dbReference>
<dbReference type="Proteomes" id="UP000265643">
    <property type="component" value="Unassembled WGS sequence"/>
</dbReference>
<dbReference type="AlphaFoldDB" id="A0A391P058"/>
<evidence type="ECO:0000313" key="2">
    <source>
        <dbReference type="EMBL" id="GCA66745.1"/>
    </source>
</evidence>
<dbReference type="CDD" id="cd00211">
    <property type="entry name" value="PTS_IIA_fru"/>
    <property type="match status" value="1"/>
</dbReference>
<organism evidence="2 3">
    <name type="scientific">Mediterraneibacter butyricigenes</name>
    <dbReference type="NCBI Taxonomy" id="2316025"/>
    <lineage>
        <taxon>Bacteria</taxon>
        <taxon>Bacillati</taxon>
        <taxon>Bacillota</taxon>
        <taxon>Clostridia</taxon>
        <taxon>Lachnospirales</taxon>
        <taxon>Lachnospiraceae</taxon>
        <taxon>Mediterraneibacter</taxon>
    </lineage>
</organism>
<comment type="caution">
    <text evidence="2">The sequence shown here is derived from an EMBL/GenBank/DDBJ whole genome shotgun (WGS) entry which is preliminary data.</text>
</comment>
<sequence>METVGLYTNPTMILTGVQAEDAESVIRLLCDKAMDNGCIEPVFVQAILEREKEYPTGLPTMVPLAIPHIHDGCLRSFFSMAVLDEPVSFRCMGDPDEVIETRLVFLFGITDPSYQTAVLRKFSTIFQSEEELHQMMETKEAEKVMEQMKALLDEYLVTEA</sequence>
<gene>
    <name evidence="2" type="ORF">KGMB01110_11810</name>
</gene>
<dbReference type="PANTHER" id="PTHR47738:SF3">
    <property type="entry name" value="PHOSPHOTRANSFERASE SYSTEM MANNITOL_FRUCTOSE-SPECIFIC IIA DOMAIN CONTAINING PROTEIN"/>
    <property type="match status" value="1"/>
</dbReference>
<dbReference type="Gene3D" id="3.40.930.10">
    <property type="entry name" value="Mannitol-specific EII, Chain A"/>
    <property type="match status" value="1"/>
</dbReference>
<dbReference type="EMBL" id="BHGK01000001">
    <property type="protein sequence ID" value="GCA66745.1"/>
    <property type="molecule type" value="Genomic_DNA"/>
</dbReference>
<reference evidence="3" key="1">
    <citation type="submission" date="2018-09" db="EMBL/GenBank/DDBJ databases">
        <title>Draft Genome Sequence of Mediterraneibacter sp. KCTC 15684.</title>
        <authorList>
            <person name="Kim J.S."/>
            <person name="Han K.I."/>
            <person name="Suh M.K."/>
            <person name="Lee K.C."/>
            <person name="Eom M.K."/>
            <person name="Lee J.H."/>
            <person name="Park S.H."/>
            <person name="Kang S.W."/>
            <person name="Park J.E."/>
            <person name="Oh B.S."/>
            <person name="Yu S.Y."/>
            <person name="Choi S.H."/>
            <person name="Lee D.H."/>
            <person name="Yoon H."/>
            <person name="Kim B."/>
            <person name="Yang S.J."/>
            <person name="Lee J.S."/>
        </authorList>
    </citation>
    <scope>NUCLEOTIDE SEQUENCE [LARGE SCALE GENOMIC DNA]</scope>
    <source>
        <strain evidence="3">KCTC 15684</strain>
    </source>
</reference>
<feature type="domain" description="PTS EIIA type-2" evidence="1">
    <location>
        <begin position="6"/>
        <end position="151"/>
    </location>
</feature>
<keyword evidence="3" id="KW-1185">Reference proteome</keyword>
<dbReference type="SUPFAM" id="SSF55804">
    <property type="entry name" value="Phoshotransferase/anion transport protein"/>
    <property type="match status" value="1"/>
</dbReference>
<dbReference type="PROSITE" id="PS51094">
    <property type="entry name" value="PTS_EIIA_TYPE_2"/>
    <property type="match status" value="1"/>
</dbReference>
<dbReference type="PANTHER" id="PTHR47738">
    <property type="entry name" value="PTS SYSTEM FRUCTOSE-LIKE EIIA COMPONENT-RELATED"/>
    <property type="match status" value="1"/>
</dbReference>
<protein>
    <recommendedName>
        <fullName evidence="1">PTS EIIA type-2 domain-containing protein</fullName>
    </recommendedName>
</protein>
<evidence type="ECO:0000313" key="3">
    <source>
        <dbReference type="Proteomes" id="UP000265643"/>
    </source>
</evidence>
<dbReference type="Pfam" id="PF00359">
    <property type="entry name" value="PTS_EIIA_2"/>
    <property type="match status" value="1"/>
</dbReference>
<name>A0A391P058_9FIRM</name>
<dbReference type="InterPro" id="IPR002178">
    <property type="entry name" value="PTS_EIIA_type-2_dom"/>
</dbReference>